<dbReference type="RefSeq" id="XP_027414672.1">
    <property type="nucleotide sequence ID" value="XM_027558871.1"/>
</dbReference>
<dbReference type="AlphaFoldDB" id="A0A4W2GVQ0"/>
<dbReference type="PANTHER" id="PTHR14326">
    <property type="entry name" value="TARGETING PROTEIN FOR XKLP2"/>
    <property type="match status" value="1"/>
</dbReference>
<dbReference type="CTD" id="22974"/>
<reference evidence="17 18" key="1">
    <citation type="submission" date="2018-11" db="EMBL/GenBank/DDBJ databases">
        <title>Haplotype-resolved cattle genomes.</title>
        <authorList>
            <person name="Low W.Y."/>
            <person name="Tearle R."/>
            <person name="Bickhart D.M."/>
            <person name="Rosen B.D."/>
            <person name="Koren S."/>
            <person name="Rhie A."/>
            <person name="Hiendleder S."/>
            <person name="Phillippy A.M."/>
            <person name="Smith T.P.L."/>
            <person name="Williams J.L."/>
        </authorList>
    </citation>
    <scope>NUCLEOTIDE SEQUENCE [LARGE SCALE GENOMIC DNA]</scope>
</reference>
<feature type="domain" description="Aurora-A binding" evidence="15">
    <location>
        <begin position="1"/>
        <end position="67"/>
    </location>
</feature>
<keyword evidence="4" id="KW-0963">Cytoplasm</keyword>
<feature type="region of interest" description="Disordered" evidence="13">
    <location>
        <begin position="91"/>
        <end position="119"/>
    </location>
</feature>
<comment type="similarity">
    <text evidence="3">Belongs to the TPX2 family.</text>
</comment>
<keyword evidence="6" id="KW-0132">Cell division</keyword>
<evidence type="ECO:0000256" key="12">
    <source>
        <dbReference type="SAM" id="Coils"/>
    </source>
</evidence>
<dbReference type="GO" id="GO:0005874">
    <property type="term" value="C:microtubule"/>
    <property type="evidence" value="ECO:0007669"/>
    <property type="project" value="UniProtKB-KW"/>
</dbReference>
<evidence type="ECO:0000259" key="16">
    <source>
        <dbReference type="Pfam" id="PF12214"/>
    </source>
</evidence>
<dbReference type="GO" id="GO:0000922">
    <property type="term" value="C:spindle pole"/>
    <property type="evidence" value="ECO:0007669"/>
    <property type="project" value="UniProtKB-SubCell"/>
</dbReference>
<dbReference type="GeneTree" id="ENSGT00390000009842"/>
<reference evidence="17" key="2">
    <citation type="submission" date="2025-08" db="UniProtKB">
        <authorList>
            <consortium name="Ensembl"/>
        </authorList>
    </citation>
    <scope>IDENTIFICATION</scope>
</reference>
<keyword evidence="5" id="KW-0597">Phosphoprotein</keyword>
<dbReference type="InterPro" id="IPR027330">
    <property type="entry name" value="TPX2_central_dom"/>
</dbReference>
<gene>
    <name evidence="17" type="primary">TPX2</name>
</gene>
<evidence type="ECO:0000256" key="5">
    <source>
        <dbReference type="ARBA" id="ARBA00022553"/>
    </source>
</evidence>
<evidence type="ECO:0000256" key="4">
    <source>
        <dbReference type="ARBA" id="ARBA00022490"/>
    </source>
</evidence>
<keyword evidence="10" id="KW-0539">Nucleus</keyword>
<dbReference type="GO" id="GO:0051301">
    <property type="term" value="P:cell division"/>
    <property type="evidence" value="ECO:0007669"/>
    <property type="project" value="UniProtKB-KW"/>
</dbReference>
<evidence type="ECO:0000256" key="2">
    <source>
        <dbReference type="ARBA" id="ARBA00004647"/>
    </source>
</evidence>
<evidence type="ECO:0000259" key="15">
    <source>
        <dbReference type="Pfam" id="PF09041"/>
    </source>
</evidence>
<protein>
    <submittedName>
        <fullName evidence="17">TPX2 microtubule nucleation factor</fullName>
    </submittedName>
</protein>
<dbReference type="Ensembl" id="ENSBIXT00005038107.1">
    <property type="protein sequence ID" value="ENSBIXP00005023334.1"/>
    <property type="gene ID" value="ENSBIXG00005026192.1"/>
</dbReference>
<dbReference type="InterPro" id="IPR027329">
    <property type="entry name" value="TPX2_C"/>
</dbReference>
<dbReference type="GO" id="GO:0005634">
    <property type="term" value="C:nucleus"/>
    <property type="evidence" value="ECO:0007669"/>
    <property type="project" value="UniProtKB-SubCell"/>
</dbReference>
<dbReference type="Pfam" id="PF06886">
    <property type="entry name" value="TPX2"/>
    <property type="match status" value="2"/>
</dbReference>
<evidence type="ECO:0000256" key="8">
    <source>
        <dbReference type="ARBA" id="ARBA00022776"/>
    </source>
</evidence>
<keyword evidence="11" id="KW-0131">Cell cycle</keyword>
<dbReference type="PANTHER" id="PTHR14326:SF44">
    <property type="entry name" value="TARGETING PROTEIN FOR XKLP2"/>
    <property type="match status" value="1"/>
</dbReference>
<feature type="domain" description="TPX2 C-terminal" evidence="14">
    <location>
        <begin position="500"/>
        <end position="545"/>
    </location>
</feature>
<keyword evidence="8" id="KW-0498">Mitosis</keyword>
<proteinExistence type="inferred from homology"/>
<dbReference type="GeneID" id="113903150"/>
<keyword evidence="7" id="KW-0493">Microtubule</keyword>
<organism evidence="17 18">
    <name type="scientific">Bos indicus x Bos taurus</name>
    <name type="common">Hybrid cattle</name>
    <dbReference type="NCBI Taxonomy" id="30522"/>
    <lineage>
        <taxon>Eukaryota</taxon>
        <taxon>Metazoa</taxon>
        <taxon>Chordata</taxon>
        <taxon>Craniata</taxon>
        <taxon>Vertebrata</taxon>
        <taxon>Euteleostomi</taxon>
        <taxon>Mammalia</taxon>
        <taxon>Eutheria</taxon>
        <taxon>Laurasiatheria</taxon>
        <taxon>Artiodactyla</taxon>
        <taxon>Ruminantia</taxon>
        <taxon>Pecora</taxon>
        <taxon>Bovidae</taxon>
        <taxon>Bovinae</taxon>
        <taxon>Bos</taxon>
    </lineage>
</organism>
<evidence type="ECO:0000313" key="17">
    <source>
        <dbReference type="Ensembl" id="ENSBIXP00005023334.1"/>
    </source>
</evidence>
<feature type="coiled-coil region" evidence="12">
    <location>
        <begin position="619"/>
        <end position="671"/>
    </location>
</feature>
<evidence type="ECO:0000256" key="7">
    <source>
        <dbReference type="ARBA" id="ARBA00022701"/>
    </source>
</evidence>
<name>A0A4W2GVQ0_BOBOX</name>
<evidence type="ECO:0000256" key="11">
    <source>
        <dbReference type="ARBA" id="ARBA00023306"/>
    </source>
</evidence>
<feature type="compositionally biased region" description="Polar residues" evidence="13">
    <location>
        <begin position="109"/>
        <end position="118"/>
    </location>
</feature>
<keyword evidence="12" id="KW-0175">Coiled coil</keyword>
<evidence type="ECO:0000259" key="14">
    <source>
        <dbReference type="Pfam" id="PF06886"/>
    </source>
</evidence>
<feature type="domain" description="TPX2 C-terminal" evidence="14">
    <location>
        <begin position="617"/>
        <end position="691"/>
    </location>
</feature>
<dbReference type="InterPro" id="IPR009675">
    <property type="entry name" value="TPX2_fam"/>
</dbReference>
<evidence type="ECO:0000256" key="10">
    <source>
        <dbReference type="ARBA" id="ARBA00023242"/>
    </source>
</evidence>
<evidence type="ECO:0000256" key="6">
    <source>
        <dbReference type="ARBA" id="ARBA00022618"/>
    </source>
</evidence>
<evidence type="ECO:0000256" key="1">
    <source>
        <dbReference type="ARBA" id="ARBA00004123"/>
    </source>
</evidence>
<accession>A0A4W2GVQ0</accession>
<evidence type="ECO:0000313" key="18">
    <source>
        <dbReference type="Proteomes" id="UP000429181"/>
    </source>
</evidence>
<evidence type="ECO:0000256" key="3">
    <source>
        <dbReference type="ARBA" id="ARBA00005885"/>
    </source>
</evidence>
<evidence type="ECO:0000256" key="13">
    <source>
        <dbReference type="SAM" id="MobiDB-lite"/>
    </source>
</evidence>
<evidence type="ECO:0000256" key="9">
    <source>
        <dbReference type="ARBA" id="ARBA00023212"/>
    </source>
</evidence>
<dbReference type="InterPro" id="IPR015128">
    <property type="entry name" value="Aurora-A-bd"/>
</dbReference>
<dbReference type="Proteomes" id="UP000429181">
    <property type="component" value="Chromosome 13"/>
</dbReference>
<dbReference type="GO" id="GO:0060236">
    <property type="term" value="P:regulation of mitotic spindle organization"/>
    <property type="evidence" value="ECO:0007669"/>
    <property type="project" value="InterPro"/>
</dbReference>
<keyword evidence="9" id="KW-0206">Cytoskeleton</keyword>
<feature type="domain" description="TPX2 central" evidence="16">
    <location>
        <begin position="322"/>
        <end position="446"/>
    </location>
</feature>
<sequence>MSQVTTSYSYDAPTDFINFSSLTDEEDTQHIDSWFDEKANLENKFTGKDGTGGLYQGKTPLRKANLHRDVTPLRPVDNTYNKQAEKENLVEESIPSNECPSMKVKETTSRNNPVQPQRRSLRLSAKKNLEQKEKQHVKMKAKRCGTPVIINEFPPSKKMKVQKILKSTEEQELEKRMKMQQEVVEMRKRNEEFKKFALAGAGQPVKKSVSQVTKAVDFHFRTDERVKQHPKNQEEYKEVNFTSELRKHPPSPARVTKGCTIVMPFNLSQGKKRTFDETASTYVPLAQQVEAFHKRTPTRYHLRNRKDDIMPLPSKSVVRICRDPQTPVLQTKHRTRPVTCKSAADLEAEELEKQQQYKFKAQELDPRILEGGPILPKKPPVKPPTQPVGFDLEIEKRIQERESKKKLEEEHYEFHSRPCPTKILEDVVGVPEKKELPITVPKSPAFALKNRIRMPTKEDEEEEEPVMIRAQPVPYFGMPFKPQIPVGRTVEVCPFSFDSRDKERQLQKEKKIKELQKGEVPKFKAHPLPHFDTINLPEKKVKNTTQVEPFCLETDRRGALKAQTWKHQLDEELKQQKEAACFKARPNTVISQEPFVPKREKKSVIEGLSGSLVQEPFQLATEKRAKERQELEKRMAEVEALKAQQLEEARQQEEEQQKEELARLRKELVHKANPIRRYQGVEVKSSDQPLTVPVSPKFSTRFHC</sequence>
<dbReference type="Pfam" id="PF09041">
    <property type="entry name" value="Aurora-A_bind"/>
    <property type="match status" value="1"/>
</dbReference>
<comment type="subcellular location">
    <subcellularLocation>
        <location evidence="2">Cytoplasm</location>
        <location evidence="2">Cytoskeleton</location>
        <location evidence="2">Spindle pole</location>
    </subcellularLocation>
    <subcellularLocation>
        <location evidence="1">Nucleus</location>
    </subcellularLocation>
</comment>
<dbReference type="Pfam" id="PF12214">
    <property type="entry name" value="TPX2_importin"/>
    <property type="match status" value="1"/>
</dbReference>